<dbReference type="PANTHER" id="PTHR11439">
    <property type="entry name" value="GAG-POL-RELATED RETROTRANSPOSON"/>
    <property type="match status" value="1"/>
</dbReference>
<feature type="non-terminal residue" evidence="2">
    <location>
        <position position="1"/>
    </location>
</feature>
<protein>
    <recommendedName>
        <fullName evidence="1">Reverse transcriptase Ty1/copia-type domain-containing protein</fullName>
    </recommendedName>
</protein>
<dbReference type="CDD" id="cd09272">
    <property type="entry name" value="RNase_HI_RT_Ty1"/>
    <property type="match status" value="1"/>
</dbReference>
<reference evidence="2" key="1">
    <citation type="submission" date="2018-05" db="EMBL/GenBank/DDBJ databases">
        <title>Draft genome of Mucuna pruriens seed.</title>
        <authorList>
            <person name="Nnadi N.E."/>
            <person name="Vos R."/>
            <person name="Hasami M.H."/>
            <person name="Devisetty U.K."/>
            <person name="Aguiy J.C."/>
        </authorList>
    </citation>
    <scope>NUCLEOTIDE SEQUENCE [LARGE SCALE GENOMIC DNA]</scope>
    <source>
        <strain evidence="2">JCA_2017</strain>
    </source>
</reference>
<comment type="caution">
    <text evidence="2">The sequence shown here is derived from an EMBL/GenBank/DDBJ whole genome shotgun (WGS) entry which is preliminary data.</text>
</comment>
<dbReference type="OrthoDB" id="418237at2759"/>
<dbReference type="PANTHER" id="PTHR11439:SF442">
    <property type="entry name" value="CYSTEINE-RICH RLK (RECEPTOR-LIKE PROTEIN KINASE) 8"/>
    <property type="match status" value="1"/>
</dbReference>
<keyword evidence="3" id="KW-1185">Reference proteome</keyword>
<dbReference type="AlphaFoldDB" id="A0A371E6S4"/>
<accession>A0A371E6S4</accession>
<dbReference type="EMBL" id="QJKJ01015942">
    <property type="protein sequence ID" value="RDX61742.1"/>
    <property type="molecule type" value="Genomic_DNA"/>
</dbReference>
<name>A0A371E6S4_MUCPR</name>
<organism evidence="2 3">
    <name type="scientific">Mucuna pruriens</name>
    <name type="common">Velvet bean</name>
    <name type="synonym">Dolichos pruriens</name>
    <dbReference type="NCBI Taxonomy" id="157652"/>
    <lineage>
        <taxon>Eukaryota</taxon>
        <taxon>Viridiplantae</taxon>
        <taxon>Streptophyta</taxon>
        <taxon>Embryophyta</taxon>
        <taxon>Tracheophyta</taxon>
        <taxon>Spermatophyta</taxon>
        <taxon>Magnoliopsida</taxon>
        <taxon>eudicotyledons</taxon>
        <taxon>Gunneridae</taxon>
        <taxon>Pentapetalae</taxon>
        <taxon>rosids</taxon>
        <taxon>fabids</taxon>
        <taxon>Fabales</taxon>
        <taxon>Fabaceae</taxon>
        <taxon>Papilionoideae</taxon>
        <taxon>50 kb inversion clade</taxon>
        <taxon>NPAAA clade</taxon>
        <taxon>indigoferoid/millettioid clade</taxon>
        <taxon>Phaseoleae</taxon>
        <taxon>Mucuna</taxon>
    </lineage>
</organism>
<evidence type="ECO:0000259" key="1">
    <source>
        <dbReference type="Pfam" id="PF07727"/>
    </source>
</evidence>
<evidence type="ECO:0000313" key="2">
    <source>
        <dbReference type="EMBL" id="RDX61742.1"/>
    </source>
</evidence>
<dbReference type="STRING" id="157652.A0A371E6S4"/>
<sequence>MVPQKRKLLKEENKDFIIVHIYVDDIIFGATNECLCKNFSDLMQSKFKMSMMGELKFFLRLQFKQEDKGIIGSLLYLTTSKPDIVFFVCLCAKAEYVKYQLKDYSNFEHNIPILCDNTSVINLSKNPIQHSKAKHIKMRHNFIRDYVQKDVFDIKFIDINHQWDDICTFI</sequence>
<dbReference type="InterPro" id="IPR013103">
    <property type="entry name" value="RVT_2"/>
</dbReference>
<evidence type="ECO:0000313" key="3">
    <source>
        <dbReference type="Proteomes" id="UP000257109"/>
    </source>
</evidence>
<dbReference type="Pfam" id="PF07727">
    <property type="entry name" value="RVT_2"/>
    <property type="match status" value="1"/>
</dbReference>
<dbReference type="Proteomes" id="UP000257109">
    <property type="component" value="Unassembled WGS sequence"/>
</dbReference>
<gene>
    <name evidence="2" type="ORF">CR513_59997</name>
</gene>
<feature type="domain" description="Reverse transcriptase Ty1/copia-type" evidence="1">
    <location>
        <begin position="13"/>
        <end position="70"/>
    </location>
</feature>
<proteinExistence type="predicted"/>